<dbReference type="RefSeq" id="XP_002553023.1">
    <property type="nucleotide sequence ID" value="XM_002552977.1"/>
</dbReference>
<dbReference type="InterPro" id="IPR051872">
    <property type="entry name" value="Cytochrome_b5/Flavoprotein_Rdt"/>
</dbReference>
<keyword evidence="8" id="KW-1185">Reference proteome</keyword>
<dbReference type="OMA" id="YCITDYL"/>
<dbReference type="OrthoDB" id="432299at2759"/>
<gene>
    <name evidence="7" type="ordered locus">KLTH0D06930g</name>
</gene>
<dbReference type="Pfam" id="PF00173">
    <property type="entry name" value="Cyt-b5"/>
    <property type="match status" value="1"/>
</dbReference>
<dbReference type="Proteomes" id="UP000002036">
    <property type="component" value="Chromosome D"/>
</dbReference>
<dbReference type="HOGENOM" id="CLU_046313_2_0_1"/>
<dbReference type="SUPFAM" id="SSF55856">
    <property type="entry name" value="Cytochrome b5-like heme/steroid binding domain"/>
    <property type="match status" value="1"/>
</dbReference>
<keyword evidence="3 4" id="KW-0408">Iron</keyword>
<sequence length="204" mass="22408">MVESESEGQGFQGSFRKPSPFKAQPPAINPRTTSRLMRPPAGGDFRVPTQAGCSTLGAGGYRNKVVLKPGHSALDWSELSVKKGSQGLLITGIAKLLADPEIQQLNSPQALMALQHNVPTFKIYPPIKVTKAQLQKHNTAEDCWCVLNQRVYCVSSYLDFHPGGAEILLRTAAGKDATALFNKYHRWVNYERLLETCLVGVYVP</sequence>
<dbReference type="InterPro" id="IPR018506">
    <property type="entry name" value="Cyt_B5_heme-BS"/>
</dbReference>
<feature type="region of interest" description="Disordered" evidence="5">
    <location>
        <begin position="1"/>
        <end position="46"/>
    </location>
</feature>
<dbReference type="GO" id="GO:0005737">
    <property type="term" value="C:cytoplasm"/>
    <property type="evidence" value="ECO:0007669"/>
    <property type="project" value="TreeGrafter"/>
</dbReference>
<dbReference type="SMART" id="SM01117">
    <property type="entry name" value="Cyt-b5"/>
    <property type="match status" value="1"/>
</dbReference>
<dbReference type="PANTHER" id="PTHR46237">
    <property type="entry name" value="CYTOCHROME B5 REDUCTASE 4 FAMILY MEMBER"/>
    <property type="match status" value="1"/>
</dbReference>
<evidence type="ECO:0000259" key="6">
    <source>
        <dbReference type="PROSITE" id="PS50255"/>
    </source>
</evidence>
<dbReference type="InterPro" id="IPR001199">
    <property type="entry name" value="Cyt_B5-like_heme/steroid-bd"/>
</dbReference>
<dbReference type="GeneID" id="8295254"/>
<dbReference type="FunCoup" id="C5DGP3">
    <property type="interactions" value="102"/>
</dbReference>
<reference evidence="7 8" key="1">
    <citation type="journal article" date="2009" name="Genome Res.">
        <title>Comparative genomics of protoploid Saccharomycetaceae.</title>
        <authorList>
            <consortium name="The Genolevures Consortium"/>
            <person name="Souciet J.-L."/>
            <person name="Dujon B."/>
            <person name="Gaillardin C."/>
            <person name="Johnston M."/>
            <person name="Baret P.V."/>
            <person name="Cliften P."/>
            <person name="Sherman D.J."/>
            <person name="Weissenbach J."/>
            <person name="Westhof E."/>
            <person name="Wincker P."/>
            <person name="Jubin C."/>
            <person name="Poulain J."/>
            <person name="Barbe V."/>
            <person name="Segurens B."/>
            <person name="Artiguenave F."/>
            <person name="Anthouard V."/>
            <person name="Vacherie B."/>
            <person name="Val M.-E."/>
            <person name="Fulton R.S."/>
            <person name="Minx P."/>
            <person name="Wilson R."/>
            <person name="Durrens P."/>
            <person name="Jean G."/>
            <person name="Marck C."/>
            <person name="Martin T."/>
            <person name="Nikolski M."/>
            <person name="Rolland T."/>
            <person name="Seret M.-L."/>
            <person name="Casaregola S."/>
            <person name="Despons L."/>
            <person name="Fairhead C."/>
            <person name="Fischer G."/>
            <person name="Lafontaine I."/>
            <person name="Leh V."/>
            <person name="Lemaire M."/>
            <person name="de Montigny J."/>
            <person name="Neuveglise C."/>
            <person name="Thierry A."/>
            <person name="Blanc-Lenfle I."/>
            <person name="Bleykasten C."/>
            <person name="Diffels J."/>
            <person name="Fritsch E."/>
            <person name="Frangeul L."/>
            <person name="Goeffon A."/>
            <person name="Jauniaux N."/>
            <person name="Kachouri-Lafond R."/>
            <person name="Payen C."/>
            <person name="Potier S."/>
            <person name="Pribylova L."/>
            <person name="Ozanne C."/>
            <person name="Richard G.-F."/>
            <person name="Sacerdot C."/>
            <person name="Straub M.-L."/>
            <person name="Talla E."/>
        </authorList>
    </citation>
    <scope>NUCLEOTIDE SEQUENCE [LARGE SCALE GENOMIC DNA]</scope>
    <source>
        <strain evidence="8">ATCC 56472 / CBS 6340 / NRRL Y-8284</strain>
    </source>
</reference>
<organism evidence="7 8">
    <name type="scientific">Lachancea thermotolerans (strain ATCC 56472 / CBS 6340 / NRRL Y-8284)</name>
    <name type="common">Yeast</name>
    <name type="synonym">Kluyveromyces thermotolerans</name>
    <dbReference type="NCBI Taxonomy" id="559295"/>
    <lineage>
        <taxon>Eukaryota</taxon>
        <taxon>Fungi</taxon>
        <taxon>Dikarya</taxon>
        <taxon>Ascomycota</taxon>
        <taxon>Saccharomycotina</taxon>
        <taxon>Saccharomycetes</taxon>
        <taxon>Saccharomycetales</taxon>
        <taxon>Saccharomycetaceae</taxon>
        <taxon>Lachancea</taxon>
    </lineage>
</organism>
<dbReference type="PROSITE" id="PS50255">
    <property type="entry name" value="CYTOCHROME_B5_2"/>
    <property type="match status" value="1"/>
</dbReference>
<keyword evidence="2 4" id="KW-0479">Metal-binding</keyword>
<dbReference type="EMBL" id="CU928168">
    <property type="protein sequence ID" value="CAR22585.1"/>
    <property type="molecule type" value="Genomic_DNA"/>
</dbReference>
<evidence type="ECO:0000313" key="7">
    <source>
        <dbReference type="EMBL" id="CAR22585.1"/>
    </source>
</evidence>
<dbReference type="FunFam" id="3.10.120.10:FF:000001">
    <property type="entry name" value="Cytochrome b5 reductase 4"/>
    <property type="match status" value="1"/>
</dbReference>
<feature type="domain" description="Cytochrome b5 heme-binding" evidence="6">
    <location>
        <begin position="126"/>
        <end position="203"/>
    </location>
</feature>
<comment type="similarity">
    <text evidence="4">Belongs to the cytochrome b5 family.</text>
</comment>
<evidence type="ECO:0000256" key="1">
    <source>
        <dbReference type="ARBA" id="ARBA00022617"/>
    </source>
</evidence>
<dbReference type="GO" id="GO:0020037">
    <property type="term" value="F:heme binding"/>
    <property type="evidence" value="ECO:0007669"/>
    <property type="project" value="UniProtKB-UniRule"/>
</dbReference>
<evidence type="ECO:0000256" key="2">
    <source>
        <dbReference type="ARBA" id="ARBA00022723"/>
    </source>
</evidence>
<keyword evidence="1 4" id="KW-0349">Heme</keyword>
<dbReference type="KEGG" id="lth:KLTH0D06930g"/>
<evidence type="ECO:0000256" key="3">
    <source>
        <dbReference type="ARBA" id="ARBA00023004"/>
    </source>
</evidence>
<dbReference type="GO" id="GO:0004128">
    <property type="term" value="F:cytochrome-b5 reductase activity, acting on NAD(P)H"/>
    <property type="evidence" value="ECO:0007669"/>
    <property type="project" value="TreeGrafter"/>
</dbReference>
<dbReference type="AlphaFoldDB" id="C5DGP3"/>
<dbReference type="PANTHER" id="PTHR46237:SF1">
    <property type="entry name" value="CYTOCHROME B5 REDUCTASE 4"/>
    <property type="match status" value="1"/>
</dbReference>
<proteinExistence type="inferred from homology"/>
<protein>
    <submittedName>
        <fullName evidence="7">KLTH0D06930p</fullName>
    </submittedName>
</protein>
<accession>C5DGP3</accession>
<dbReference type="eggNOG" id="KOG0536">
    <property type="taxonomic scope" value="Eukaryota"/>
</dbReference>
<evidence type="ECO:0000256" key="5">
    <source>
        <dbReference type="SAM" id="MobiDB-lite"/>
    </source>
</evidence>
<name>C5DGP3_LACTC</name>
<evidence type="ECO:0000256" key="4">
    <source>
        <dbReference type="RuleBase" id="RU362121"/>
    </source>
</evidence>
<dbReference type="GO" id="GO:0046872">
    <property type="term" value="F:metal ion binding"/>
    <property type="evidence" value="ECO:0007669"/>
    <property type="project" value="UniProtKB-UniRule"/>
</dbReference>
<dbReference type="Gene3D" id="3.10.120.10">
    <property type="entry name" value="Cytochrome b5-like heme/steroid binding domain"/>
    <property type="match status" value="1"/>
</dbReference>
<evidence type="ECO:0000313" key="8">
    <source>
        <dbReference type="Proteomes" id="UP000002036"/>
    </source>
</evidence>
<dbReference type="InterPro" id="IPR036400">
    <property type="entry name" value="Cyt_B5-like_heme/steroid_sf"/>
</dbReference>
<dbReference type="PROSITE" id="PS00191">
    <property type="entry name" value="CYTOCHROME_B5_1"/>
    <property type="match status" value="1"/>
</dbReference>
<dbReference type="InParanoid" id="C5DGP3"/>
<dbReference type="STRING" id="559295.C5DGP3"/>